<feature type="transmembrane region" description="Helical" evidence="5">
    <location>
        <begin position="7"/>
        <end position="26"/>
    </location>
</feature>
<dbReference type="OrthoDB" id="5797290at2"/>
<evidence type="ECO:0000256" key="2">
    <source>
        <dbReference type="ARBA" id="ARBA00022692"/>
    </source>
</evidence>
<evidence type="ECO:0000259" key="6">
    <source>
        <dbReference type="Pfam" id="PF13664"/>
    </source>
</evidence>
<accession>A0A254T8G1</accession>
<dbReference type="InterPro" id="IPR025423">
    <property type="entry name" value="TMEM205-like"/>
</dbReference>
<gene>
    <name evidence="7" type="ORF">AYR66_05025</name>
</gene>
<sequence>MVAARVRLLLVTLWVGSMWAIGYIVAPTLFATLADRVLAGFIAGKLFRIEAWVSVVCAIALIAMVLRKTGGDTKARKHLLWIICGMLACTLVGYFGLQPFMATLKEAAVGGVMDPEARSRFGMLHGVASAFYLIQSVLGGLLVWKLR</sequence>
<comment type="caution">
    <text evidence="7">The sequence shown here is derived from an EMBL/GenBank/DDBJ whole genome shotgun (WGS) entry which is preliminary data.</text>
</comment>
<dbReference type="Pfam" id="PF13664">
    <property type="entry name" value="DUF4149"/>
    <property type="match status" value="1"/>
</dbReference>
<evidence type="ECO:0000256" key="4">
    <source>
        <dbReference type="ARBA" id="ARBA00023136"/>
    </source>
</evidence>
<evidence type="ECO:0000256" key="3">
    <source>
        <dbReference type="ARBA" id="ARBA00022989"/>
    </source>
</evidence>
<evidence type="ECO:0000256" key="1">
    <source>
        <dbReference type="ARBA" id="ARBA00004370"/>
    </source>
</evidence>
<keyword evidence="2 5" id="KW-0812">Transmembrane</keyword>
<evidence type="ECO:0000313" key="7">
    <source>
        <dbReference type="EMBL" id="OWW18940.1"/>
    </source>
</evidence>
<protein>
    <recommendedName>
        <fullName evidence="6">TMEM205-like domain-containing protein</fullName>
    </recommendedName>
</protein>
<feature type="transmembrane region" description="Helical" evidence="5">
    <location>
        <begin position="46"/>
        <end position="66"/>
    </location>
</feature>
<name>A0A254T8G1_9BURK</name>
<proteinExistence type="predicted"/>
<dbReference type="Proteomes" id="UP000197535">
    <property type="component" value="Unassembled WGS sequence"/>
</dbReference>
<feature type="domain" description="TMEM205-like" evidence="6">
    <location>
        <begin position="9"/>
        <end position="107"/>
    </location>
</feature>
<dbReference type="EMBL" id="LSTO01000001">
    <property type="protein sequence ID" value="OWW18940.1"/>
    <property type="molecule type" value="Genomic_DNA"/>
</dbReference>
<evidence type="ECO:0000256" key="5">
    <source>
        <dbReference type="SAM" id="Phobius"/>
    </source>
</evidence>
<feature type="transmembrane region" description="Helical" evidence="5">
    <location>
        <begin position="78"/>
        <end position="97"/>
    </location>
</feature>
<keyword evidence="8" id="KW-1185">Reference proteome</keyword>
<reference evidence="7 8" key="1">
    <citation type="submission" date="2016-02" db="EMBL/GenBank/DDBJ databases">
        <authorList>
            <person name="Wen L."/>
            <person name="He K."/>
            <person name="Yang H."/>
        </authorList>
    </citation>
    <scope>NUCLEOTIDE SEQUENCE [LARGE SCALE GENOMIC DNA]</scope>
    <source>
        <strain evidence="7 8">TSA40</strain>
    </source>
</reference>
<dbReference type="AlphaFoldDB" id="A0A254T8G1"/>
<dbReference type="GO" id="GO:0016020">
    <property type="term" value="C:membrane"/>
    <property type="evidence" value="ECO:0007669"/>
    <property type="project" value="UniProtKB-SubCell"/>
</dbReference>
<comment type="subcellular location">
    <subcellularLocation>
        <location evidence="1">Membrane</location>
    </subcellularLocation>
</comment>
<keyword evidence="4 5" id="KW-0472">Membrane</keyword>
<keyword evidence="3 5" id="KW-1133">Transmembrane helix</keyword>
<evidence type="ECO:0000313" key="8">
    <source>
        <dbReference type="Proteomes" id="UP000197535"/>
    </source>
</evidence>
<dbReference type="RefSeq" id="WP_088705865.1">
    <property type="nucleotide sequence ID" value="NZ_LSTO01000001.1"/>
</dbReference>
<organism evidence="7 8">
    <name type="scientific">Noviherbaspirillum denitrificans</name>
    <dbReference type="NCBI Taxonomy" id="1968433"/>
    <lineage>
        <taxon>Bacteria</taxon>
        <taxon>Pseudomonadati</taxon>
        <taxon>Pseudomonadota</taxon>
        <taxon>Betaproteobacteria</taxon>
        <taxon>Burkholderiales</taxon>
        <taxon>Oxalobacteraceae</taxon>
        <taxon>Noviherbaspirillum</taxon>
    </lineage>
</organism>
<feature type="transmembrane region" description="Helical" evidence="5">
    <location>
        <begin position="123"/>
        <end position="144"/>
    </location>
</feature>